<sequence length="106" mass="12304">MRILNEVDFQSCATGTLLVEMAPGYTRVPEKVAESRTNRILFDQNLPKEFLIDLKLRVDSPTQYNLKIKYRNPKLTHPTKGFPPGYSEKKACPRTTNNFNFRRSKL</sequence>
<name>A0A0C2I895_THEKT</name>
<dbReference type="Proteomes" id="UP000031668">
    <property type="component" value="Unassembled WGS sequence"/>
</dbReference>
<dbReference type="EMBL" id="JWZT01005339">
    <property type="protein sequence ID" value="KII61458.1"/>
    <property type="molecule type" value="Genomic_DNA"/>
</dbReference>
<reference evidence="1 2" key="1">
    <citation type="journal article" date="2014" name="Genome Biol. Evol.">
        <title>The genome of the myxosporean Thelohanellus kitauei shows adaptations to nutrient acquisition within its fish host.</title>
        <authorList>
            <person name="Yang Y."/>
            <person name="Xiong J."/>
            <person name="Zhou Z."/>
            <person name="Huo F."/>
            <person name="Miao W."/>
            <person name="Ran C."/>
            <person name="Liu Y."/>
            <person name="Zhang J."/>
            <person name="Feng J."/>
            <person name="Wang M."/>
            <person name="Wang M."/>
            <person name="Wang L."/>
            <person name="Yao B."/>
        </authorList>
    </citation>
    <scope>NUCLEOTIDE SEQUENCE [LARGE SCALE GENOMIC DNA]</scope>
    <source>
        <strain evidence="1">Wuqing</strain>
    </source>
</reference>
<organism evidence="1 2">
    <name type="scientific">Thelohanellus kitauei</name>
    <name type="common">Myxosporean</name>
    <dbReference type="NCBI Taxonomy" id="669202"/>
    <lineage>
        <taxon>Eukaryota</taxon>
        <taxon>Metazoa</taxon>
        <taxon>Cnidaria</taxon>
        <taxon>Myxozoa</taxon>
        <taxon>Myxosporea</taxon>
        <taxon>Bivalvulida</taxon>
        <taxon>Platysporina</taxon>
        <taxon>Myxobolidae</taxon>
        <taxon>Thelohanellus</taxon>
    </lineage>
</organism>
<dbReference type="AlphaFoldDB" id="A0A0C2I895"/>
<evidence type="ECO:0000313" key="1">
    <source>
        <dbReference type="EMBL" id="KII61458.1"/>
    </source>
</evidence>
<gene>
    <name evidence="1" type="ORF">RF11_12873</name>
</gene>
<accession>A0A0C2I895</accession>
<keyword evidence="2" id="KW-1185">Reference proteome</keyword>
<proteinExistence type="predicted"/>
<evidence type="ECO:0000313" key="2">
    <source>
        <dbReference type="Proteomes" id="UP000031668"/>
    </source>
</evidence>
<comment type="caution">
    <text evidence="1">The sequence shown here is derived from an EMBL/GenBank/DDBJ whole genome shotgun (WGS) entry which is preliminary data.</text>
</comment>
<protein>
    <submittedName>
        <fullName evidence="1">Uncharacterized protein</fullName>
    </submittedName>
</protein>